<feature type="coiled-coil region" evidence="4">
    <location>
        <begin position="151"/>
        <end position="178"/>
    </location>
</feature>
<dbReference type="Pfam" id="PF25967">
    <property type="entry name" value="RND-MFP_C"/>
    <property type="match status" value="1"/>
</dbReference>
<accession>A0A1H6BHD6</accession>
<evidence type="ECO:0000256" key="4">
    <source>
        <dbReference type="SAM" id="Coils"/>
    </source>
</evidence>
<feature type="domain" description="Multidrug resistance protein MdtA-like C-terminal permuted SH3" evidence="9">
    <location>
        <begin position="288"/>
        <end position="351"/>
    </location>
</feature>
<dbReference type="NCBIfam" id="TIGR01730">
    <property type="entry name" value="RND_mfp"/>
    <property type="match status" value="1"/>
</dbReference>
<dbReference type="InterPro" id="IPR058625">
    <property type="entry name" value="MdtA-like_BSH"/>
</dbReference>
<keyword evidence="3" id="KW-0813">Transport</keyword>
<keyword evidence="6" id="KW-0812">Transmembrane</keyword>
<dbReference type="PANTHER" id="PTHR30469">
    <property type="entry name" value="MULTIDRUG RESISTANCE PROTEIN MDTA"/>
    <property type="match status" value="1"/>
</dbReference>
<evidence type="ECO:0000259" key="9">
    <source>
        <dbReference type="Pfam" id="PF25967"/>
    </source>
</evidence>
<dbReference type="RefSeq" id="WP_104003754.1">
    <property type="nucleotide sequence ID" value="NZ_FNVQ01000002.1"/>
</dbReference>
<dbReference type="Proteomes" id="UP000236745">
    <property type="component" value="Unassembled WGS sequence"/>
</dbReference>
<comment type="subcellular location">
    <subcellularLocation>
        <location evidence="1">Cell envelope</location>
    </subcellularLocation>
</comment>
<feature type="domain" description="CusB-like beta-barrel" evidence="8">
    <location>
        <begin position="213"/>
        <end position="282"/>
    </location>
</feature>
<evidence type="ECO:0000259" key="8">
    <source>
        <dbReference type="Pfam" id="PF25954"/>
    </source>
</evidence>
<evidence type="ECO:0000256" key="2">
    <source>
        <dbReference type="ARBA" id="ARBA00009477"/>
    </source>
</evidence>
<evidence type="ECO:0000256" key="1">
    <source>
        <dbReference type="ARBA" id="ARBA00004196"/>
    </source>
</evidence>
<comment type="similarity">
    <text evidence="2">Belongs to the membrane fusion protein (MFP) (TC 8.A.1) family.</text>
</comment>
<dbReference type="Pfam" id="PF25917">
    <property type="entry name" value="BSH_RND"/>
    <property type="match status" value="1"/>
</dbReference>
<evidence type="ECO:0000259" key="7">
    <source>
        <dbReference type="Pfam" id="PF25917"/>
    </source>
</evidence>
<feature type="compositionally biased region" description="Low complexity" evidence="5">
    <location>
        <begin position="377"/>
        <end position="388"/>
    </location>
</feature>
<keyword evidence="6" id="KW-0472">Membrane</keyword>
<dbReference type="Gene3D" id="2.40.50.100">
    <property type="match status" value="1"/>
</dbReference>
<dbReference type="PANTHER" id="PTHR30469:SF29">
    <property type="entry name" value="BLR2860 PROTEIN"/>
    <property type="match status" value="1"/>
</dbReference>
<dbReference type="FunFam" id="2.40.30.170:FF:000010">
    <property type="entry name" value="Efflux RND transporter periplasmic adaptor subunit"/>
    <property type="match status" value="1"/>
</dbReference>
<dbReference type="InterPro" id="IPR058792">
    <property type="entry name" value="Beta-barrel_RND_2"/>
</dbReference>
<protein>
    <submittedName>
        <fullName evidence="10">Membrane fusion protein, multidrug efflux system</fullName>
    </submittedName>
</protein>
<organism evidence="10 11">
    <name type="scientific">Marinobacterium lutimaris</name>
    <dbReference type="NCBI Taxonomy" id="568106"/>
    <lineage>
        <taxon>Bacteria</taxon>
        <taxon>Pseudomonadati</taxon>
        <taxon>Pseudomonadota</taxon>
        <taxon>Gammaproteobacteria</taxon>
        <taxon>Oceanospirillales</taxon>
        <taxon>Oceanospirillaceae</taxon>
        <taxon>Marinobacterium</taxon>
    </lineage>
</organism>
<evidence type="ECO:0000256" key="3">
    <source>
        <dbReference type="ARBA" id="ARBA00022448"/>
    </source>
</evidence>
<feature type="transmembrane region" description="Helical" evidence="6">
    <location>
        <begin position="20"/>
        <end position="37"/>
    </location>
</feature>
<dbReference type="Gene3D" id="1.10.287.470">
    <property type="entry name" value="Helix hairpin bin"/>
    <property type="match status" value="1"/>
</dbReference>
<keyword evidence="11" id="KW-1185">Reference proteome</keyword>
<dbReference type="AlphaFoldDB" id="A0A1H6BHD6"/>
<dbReference type="OrthoDB" id="9800613at2"/>
<dbReference type="EMBL" id="FNVQ01000002">
    <property type="protein sequence ID" value="SEG60168.1"/>
    <property type="molecule type" value="Genomic_DNA"/>
</dbReference>
<dbReference type="InterPro" id="IPR058627">
    <property type="entry name" value="MdtA-like_C"/>
</dbReference>
<keyword evidence="6" id="KW-1133">Transmembrane helix</keyword>
<proteinExistence type="inferred from homology"/>
<sequence>MTPQVQNESSPARGAGWKTLIVVLLVLAAIISGLWFWKTQNSASGGWHGGAPVDVTAIRLESQDVPDTLEVPGELEAVQQVMLTAEVSGKVAAIDFSAGQQVAAGDVLVTLDTSVEEADLAAAKARETFTRNQLARARQLAPSGAMTQEELQQRQAEYDQARAQIAQLEARIQQKRIIAPFDGEVGLRHIDLGQYLNPGDTAASLTNLSELFINFDLPQRQRSNIAVGQPIELITEGATLTAEVSALEPQVNRDTRNLRVQALMVNEGQQLRPGMYVSVRLDLHTEPDALLLPASAILTSAYGDSALVVRELNAEQIGKPEFVPVTVSRRIGDQVVIGSGLKAGDLVVTEGQLRVQPNSQLKVVGAGADNSGDGQNAEEAAAAEGGQS</sequence>
<gene>
    <name evidence="10" type="ORF">SAMN05444390_102656</name>
</gene>
<name>A0A1H6BHD6_9GAMM</name>
<evidence type="ECO:0000313" key="11">
    <source>
        <dbReference type="Proteomes" id="UP000236745"/>
    </source>
</evidence>
<dbReference type="SUPFAM" id="SSF111369">
    <property type="entry name" value="HlyD-like secretion proteins"/>
    <property type="match status" value="1"/>
</dbReference>
<dbReference type="InterPro" id="IPR006143">
    <property type="entry name" value="RND_pump_MFP"/>
</dbReference>
<dbReference type="Gene3D" id="2.40.30.170">
    <property type="match status" value="1"/>
</dbReference>
<dbReference type="Pfam" id="PF25954">
    <property type="entry name" value="Beta-barrel_RND_2"/>
    <property type="match status" value="1"/>
</dbReference>
<dbReference type="Gene3D" id="2.40.420.20">
    <property type="match status" value="1"/>
</dbReference>
<feature type="domain" description="Multidrug resistance protein MdtA-like barrel-sandwich hybrid" evidence="7">
    <location>
        <begin position="80"/>
        <end position="206"/>
    </location>
</feature>
<reference evidence="10 11" key="1">
    <citation type="submission" date="2016-10" db="EMBL/GenBank/DDBJ databases">
        <authorList>
            <person name="de Groot N.N."/>
        </authorList>
    </citation>
    <scope>NUCLEOTIDE SEQUENCE [LARGE SCALE GENOMIC DNA]</scope>
    <source>
        <strain evidence="10 11">DSM 22012</strain>
    </source>
</reference>
<evidence type="ECO:0000256" key="6">
    <source>
        <dbReference type="SAM" id="Phobius"/>
    </source>
</evidence>
<dbReference type="GO" id="GO:1990281">
    <property type="term" value="C:efflux pump complex"/>
    <property type="evidence" value="ECO:0007669"/>
    <property type="project" value="TreeGrafter"/>
</dbReference>
<feature type="region of interest" description="Disordered" evidence="5">
    <location>
        <begin position="365"/>
        <end position="388"/>
    </location>
</feature>
<dbReference type="GO" id="GO:0015562">
    <property type="term" value="F:efflux transmembrane transporter activity"/>
    <property type="evidence" value="ECO:0007669"/>
    <property type="project" value="TreeGrafter"/>
</dbReference>
<evidence type="ECO:0000313" key="10">
    <source>
        <dbReference type="EMBL" id="SEG60168.1"/>
    </source>
</evidence>
<keyword evidence="4" id="KW-0175">Coiled coil</keyword>
<evidence type="ECO:0000256" key="5">
    <source>
        <dbReference type="SAM" id="MobiDB-lite"/>
    </source>
</evidence>